<dbReference type="RefSeq" id="WP_109265281.1">
    <property type="nucleotide sequence ID" value="NZ_QEWP01000013.1"/>
</dbReference>
<organism evidence="4 5">
    <name type="scientific">Marinilabilia rubra</name>
    <dbReference type="NCBI Taxonomy" id="2162893"/>
    <lineage>
        <taxon>Bacteria</taxon>
        <taxon>Pseudomonadati</taxon>
        <taxon>Bacteroidota</taxon>
        <taxon>Bacteroidia</taxon>
        <taxon>Marinilabiliales</taxon>
        <taxon>Marinilabiliaceae</taxon>
        <taxon>Marinilabilia</taxon>
    </lineage>
</organism>
<dbReference type="GO" id="GO:0003677">
    <property type="term" value="F:DNA binding"/>
    <property type="evidence" value="ECO:0007669"/>
    <property type="project" value="InterPro"/>
</dbReference>
<dbReference type="InterPro" id="IPR015943">
    <property type="entry name" value="WD40/YVTN_repeat-like_dom_sf"/>
</dbReference>
<dbReference type="InterPro" id="IPR011123">
    <property type="entry name" value="Y_Y_Y"/>
</dbReference>
<dbReference type="SUPFAM" id="SSF63829">
    <property type="entry name" value="Calcium-dependent phosphotriesterase"/>
    <property type="match status" value="1"/>
</dbReference>
<dbReference type="Gene3D" id="1.10.10.10">
    <property type="entry name" value="Winged helix-like DNA-binding domain superfamily/Winged helix DNA-binding domain"/>
    <property type="match status" value="1"/>
</dbReference>
<keyword evidence="5" id="KW-1185">Reference proteome</keyword>
<keyword evidence="1" id="KW-0812">Transmembrane</keyword>
<feature type="chain" id="PRO_5015563117" evidence="2">
    <location>
        <begin position="19"/>
        <end position="947"/>
    </location>
</feature>
<keyword evidence="1" id="KW-1133">Transmembrane helix</keyword>
<dbReference type="InterPro" id="IPR000792">
    <property type="entry name" value="Tscrpt_reg_LuxR_C"/>
</dbReference>
<gene>
    <name evidence="4" type="ORF">DDZ16_14920</name>
</gene>
<evidence type="ECO:0000313" key="5">
    <source>
        <dbReference type="Proteomes" id="UP000244956"/>
    </source>
</evidence>
<sequence>MKRFLLIVSLFIYLSAQAANSQGRTVNVLNFNKEHYNGANKNWSVAFDQNGYTYFGNSIGLIEFDGVSWHLNPSPNGFAIRSIAIDKNNRVYTGGYRELGYWERNDKGNLEYTSLTHMVEDFFPRNEEFWHIFIIDEKIYFQSFTKIYIYNQGRFKVVNSNGFITQANKVGNQLLIAKKFHGIYAITNNELNPFIESDFFADKSINFLGEIGKDSLLFGTENHGMFFYNPEKQSFKPWANDQDSWFIRNNINNGTITHGKNVITGTILGGLKVFNKNGEIKHHITVKSGLQSNTVHSLSCDSLGNIWVVSDKGIDFVSFAGTPESYTHFQNDELGAVYSVALYKDMVYAGTNQGLFRRKWDADNETFSLITGTQQQVWDCEVIDDKIFVGHNSGTFLVDDHKTQKISDHAGGYSITTIPGHPEFLLQCTYNNLIVFSKEGGQWKPRNTIKGFNDLIRFVEFDHRNHLWASHRYQGVYRIRLNETLDSAEQVTYFGKNSKIWRNDASLRTFKIENRIVFTNEEKLYTYDDLNNEIVPYQFLNEHLGEYSTSFRISEGPDHHYWFLNDNGIALFRILGTDIEKIKEFPMSLFKNDIIPKEENIVPIKSNQAILCLENGYALLDARASTSGSRIIQKKPHLREVSIESQSGDKEALSPYTSNLSIPYAKNNLVLRYSFPLFSCEDIKYQFKVEGLSDEWSIPDESPKLTINRLPAGNYTILARTINNWDNTSLTHQLQIEVNPPWYQSPLAIVSYALVFMGLFFMGRQITVKRVKLKEKHIQEEKERELIQLRNEKLKNELSFKSHQLANSAMGIIKKNEFLISLKDKLKKQKQQLGTRFPDKYYNELIKKIDTNISGDDDWRLFEHNFNQAHETFLQNLKGEYPELTPSDLRLCAFLRINLTSKEIAPLLGISVRGVENHRYRVRKKLNLSADTDLTEFILEWQNGSNQ</sequence>
<evidence type="ECO:0000256" key="2">
    <source>
        <dbReference type="SAM" id="SignalP"/>
    </source>
</evidence>
<evidence type="ECO:0000313" key="4">
    <source>
        <dbReference type="EMBL" id="PWD98528.1"/>
    </source>
</evidence>
<comment type="caution">
    <text evidence="4">The sequence shown here is derived from an EMBL/GenBank/DDBJ whole genome shotgun (WGS) entry which is preliminary data.</text>
</comment>
<dbReference type="AlphaFoldDB" id="A0A2U2B629"/>
<feature type="signal peptide" evidence="2">
    <location>
        <begin position="1"/>
        <end position="18"/>
    </location>
</feature>
<evidence type="ECO:0000259" key="3">
    <source>
        <dbReference type="SMART" id="SM00421"/>
    </source>
</evidence>
<dbReference type="SUPFAM" id="SSF50998">
    <property type="entry name" value="Quinoprotein alcohol dehydrogenase-like"/>
    <property type="match status" value="1"/>
</dbReference>
<dbReference type="Gene3D" id="2.130.10.10">
    <property type="entry name" value="YVTN repeat-like/Quinoprotein amine dehydrogenase"/>
    <property type="match status" value="2"/>
</dbReference>
<proteinExistence type="predicted"/>
<name>A0A2U2B629_9BACT</name>
<protein>
    <submittedName>
        <fullName evidence="4">Regulator</fullName>
    </submittedName>
</protein>
<accession>A0A2U2B629</accession>
<dbReference type="InterPro" id="IPR011047">
    <property type="entry name" value="Quinoprotein_ADH-like_sf"/>
</dbReference>
<dbReference type="InterPro" id="IPR036388">
    <property type="entry name" value="WH-like_DNA-bd_sf"/>
</dbReference>
<dbReference type="InterPro" id="IPR016032">
    <property type="entry name" value="Sig_transdc_resp-reg_C-effctor"/>
</dbReference>
<dbReference type="Pfam" id="PF00196">
    <property type="entry name" value="GerE"/>
    <property type="match status" value="1"/>
</dbReference>
<keyword evidence="1" id="KW-0472">Membrane</keyword>
<dbReference type="InterPro" id="IPR013783">
    <property type="entry name" value="Ig-like_fold"/>
</dbReference>
<dbReference type="Gene3D" id="2.60.40.10">
    <property type="entry name" value="Immunoglobulins"/>
    <property type="match status" value="1"/>
</dbReference>
<keyword evidence="2" id="KW-0732">Signal</keyword>
<evidence type="ECO:0000256" key="1">
    <source>
        <dbReference type="SAM" id="Phobius"/>
    </source>
</evidence>
<dbReference type="SUPFAM" id="SSF46894">
    <property type="entry name" value="C-terminal effector domain of the bipartite response regulators"/>
    <property type="match status" value="1"/>
</dbReference>
<feature type="domain" description="HTH luxR-type" evidence="3">
    <location>
        <begin position="881"/>
        <end position="938"/>
    </location>
</feature>
<dbReference type="EMBL" id="QEWP01000013">
    <property type="protein sequence ID" value="PWD98528.1"/>
    <property type="molecule type" value="Genomic_DNA"/>
</dbReference>
<dbReference type="GO" id="GO:0006355">
    <property type="term" value="P:regulation of DNA-templated transcription"/>
    <property type="evidence" value="ECO:0007669"/>
    <property type="project" value="InterPro"/>
</dbReference>
<dbReference type="Proteomes" id="UP000244956">
    <property type="component" value="Unassembled WGS sequence"/>
</dbReference>
<feature type="transmembrane region" description="Helical" evidence="1">
    <location>
        <begin position="742"/>
        <end position="762"/>
    </location>
</feature>
<dbReference type="SMART" id="SM00421">
    <property type="entry name" value="HTH_LUXR"/>
    <property type="match status" value="1"/>
</dbReference>
<reference evidence="4 5" key="1">
    <citation type="submission" date="2018-05" db="EMBL/GenBank/DDBJ databases">
        <title>Marinilabilia rubrum sp. nov., isolated from saltern sediment.</title>
        <authorList>
            <person name="Zhang R."/>
        </authorList>
    </citation>
    <scope>NUCLEOTIDE SEQUENCE [LARGE SCALE GENOMIC DNA]</scope>
    <source>
        <strain evidence="4 5">WTE16</strain>
    </source>
</reference>
<dbReference type="OrthoDB" id="1090267at2"/>
<dbReference type="Pfam" id="PF07495">
    <property type="entry name" value="Y_Y_Y"/>
    <property type="match status" value="1"/>
</dbReference>